<keyword evidence="1" id="KW-0472">Membrane</keyword>
<protein>
    <submittedName>
        <fullName evidence="2">SipW-dependent-type signal peptide-containing protein</fullName>
    </submittedName>
</protein>
<dbReference type="NCBIfam" id="TIGR04088">
    <property type="entry name" value="cognate_SipW"/>
    <property type="match status" value="1"/>
</dbReference>
<name>A0ABW1VCH9_9MICO</name>
<dbReference type="Proteomes" id="UP001596306">
    <property type="component" value="Unassembled WGS sequence"/>
</dbReference>
<reference evidence="3" key="1">
    <citation type="journal article" date="2019" name="Int. J. Syst. Evol. Microbiol.">
        <title>The Global Catalogue of Microorganisms (GCM) 10K type strain sequencing project: providing services to taxonomists for standard genome sequencing and annotation.</title>
        <authorList>
            <consortium name="The Broad Institute Genomics Platform"/>
            <consortium name="The Broad Institute Genome Sequencing Center for Infectious Disease"/>
            <person name="Wu L."/>
            <person name="Ma J."/>
        </authorList>
    </citation>
    <scope>NUCLEOTIDE SEQUENCE [LARGE SCALE GENOMIC DNA]</scope>
    <source>
        <strain evidence="3">CCUG 43304</strain>
    </source>
</reference>
<dbReference type="RefSeq" id="WP_386726310.1">
    <property type="nucleotide sequence ID" value="NZ_JBHSTP010000001.1"/>
</dbReference>
<evidence type="ECO:0000313" key="2">
    <source>
        <dbReference type="EMBL" id="MFC6354637.1"/>
    </source>
</evidence>
<keyword evidence="3" id="KW-1185">Reference proteome</keyword>
<organism evidence="2 3">
    <name type="scientific">Luethyella okanaganae</name>
    <dbReference type="NCBI Taxonomy" id="69372"/>
    <lineage>
        <taxon>Bacteria</taxon>
        <taxon>Bacillati</taxon>
        <taxon>Actinomycetota</taxon>
        <taxon>Actinomycetes</taxon>
        <taxon>Micrococcales</taxon>
        <taxon>Microbacteriaceae</taxon>
        <taxon>Luethyella</taxon>
    </lineage>
</organism>
<keyword evidence="1" id="KW-1133">Transmembrane helix</keyword>
<evidence type="ECO:0000256" key="1">
    <source>
        <dbReference type="SAM" id="Phobius"/>
    </source>
</evidence>
<proteinExistence type="predicted"/>
<sequence length="206" mass="20309">MDQSELFSSPPRRGPSRKFKAVLAGGLALGVGAAITLAAWNDSEFASGTFAAGSFEIEGSTDGTTFGDHEPAASAATLAFALDANKLAPDEPVYAAFAVQLKAGSTNAASVSIAASSAAPIAGSLNYSLVSTATFGCDAAAFAGGVALVTDAATTTSSAAGIIPLVAVSTPVDLCFRVTPSTSLPPGTASGSVLWEFTAVSTTPIP</sequence>
<evidence type="ECO:0000313" key="3">
    <source>
        <dbReference type="Proteomes" id="UP001596306"/>
    </source>
</evidence>
<accession>A0ABW1VCH9</accession>
<comment type="caution">
    <text evidence="2">The sequence shown here is derived from an EMBL/GenBank/DDBJ whole genome shotgun (WGS) entry which is preliminary data.</text>
</comment>
<dbReference type="EMBL" id="JBHSTP010000001">
    <property type="protein sequence ID" value="MFC6354637.1"/>
    <property type="molecule type" value="Genomic_DNA"/>
</dbReference>
<dbReference type="InterPro" id="IPR023833">
    <property type="entry name" value="Signal_pept_SipW-depend-type"/>
</dbReference>
<feature type="transmembrane region" description="Helical" evidence="1">
    <location>
        <begin position="21"/>
        <end position="40"/>
    </location>
</feature>
<keyword evidence="1" id="KW-0812">Transmembrane</keyword>
<gene>
    <name evidence="2" type="ORF">ACFQB0_00725</name>
</gene>